<proteinExistence type="predicted"/>
<evidence type="ECO:0000313" key="1">
    <source>
        <dbReference type="EMBL" id="KAF0917598.1"/>
    </source>
</evidence>
<protein>
    <submittedName>
        <fullName evidence="1">Uncharacterized protein</fullName>
    </submittedName>
</protein>
<dbReference type="AlphaFoldDB" id="A0A6G1DYD4"/>
<dbReference type="EMBL" id="SPHZ02000005">
    <property type="protein sequence ID" value="KAF0917598.1"/>
    <property type="molecule type" value="Genomic_DNA"/>
</dbReference>
<accession>A0A6G1DYD4</accession>
<name>A0A6G1DYD4_9ORYZ</name>
<reference evidence="1 2" key="1">
    <citation type="submission" date="2019-11" db="EMBL/GenBank/DDBJ databases">
        <title>Whole genome sequence of Oryza granulata.</title>
        <authorList>
            <person name="Li W."/>
        </authorList>
    </citation>
    <scope>NUCLEOTIDE SEQUENCE [LARGE SCALE GENOMIC DNA]</scope>
    <source>
        <strain evidence="2">cv. Menghai</strain>
        <tissue evidence="1">Leaf</tissue>
    </source>
</reference>
<comment type="caution">
    <text evidence="1">The sequence shown here is derived from an EMBL/GenBank/DDBJ whole genome shotgun (WGS) entry which is preliminary data.</text>
</comment>
<dbReference type="Proteomes" id="UP000479710">
    <property type="component" value="Unassembled WGS sequence"/>
</dbReference>
<keyword evidence="2" id="KW-1185">Reference proteome</keyword>
<sequence>MAAHGPNDFPVRSIDDILAVESAFGGKLPVSVRVIAVGLDRLDAAKEVHGALQHAINACGWVVDGMDELKEAMTMRKDLTMRKFQLKRILDHISSVNPSDLVSRARGRELLEARFGGPLPEPGHVITDEECRNLASLAERVSWDARLAHLRVTAVRWYLEALIDDVQTDLARKVTFSDE</sequence>
<organism evidence="1 2">
    <name type="scientific">Oryza meyeriana var. granulata</name>
    <dbReference type="NCBI Taxonomy" id="110450"/>
    <lineage>
        <taxon>Eukaryota</taxon>
        <taxon>Viridiplantae</taxon>
        <taxon>Streptophyta</taxon>
        <taxon>Embryophyta</taxon>
        <taxon>Tracheophyta</taxon>
        <taxon>Spermatophyta</taxon>
        <taxon>Magnoliopsida</taxon>
        <taxon>Liliopsida</taxon>
        <taxon>Poales</taxon>
        <taxon>Poaceae</taxon>
        <taxon>BOP clade</taxon>
        <taxon>Oryzoideae</taxon>
        <taxon>Oryzeae</taxon>
        <taxon>Oryzinae</taxon>
        <taxon>Oryza</taxon>
        <taxon>Oryza meyeriana</taxon>
    </lineage>
</organism>
<evidence type="ECO:0000313" key="2">
    <source>
        <dbReference type="Proteomes" id="UP000479710"/>
    </source>
</evidence>
<gene>
    <name evidence="1" type="ORF">E2562_020969</name>
</gene>